<dbReference type="InterPro" id="IPR001810">
    <property type="entry name" value="F-box_dom"/>
</dbReference>
<dbReference type="PANTHER" id="PTHR13318:SF275">
    <property type="entry name" value="F-BOX DOMAIN-CONTAINING PROTEIN"/>
    <property type="match status" value="1"/>
</dbReference>
<dbReference type="SMART" id="SM00367">
    <property type="entry name" value="LRR_CC"/>
    <property type="match status" value="14"/>
</dbReference>
<dbReference type="PANTHER" id="PTHR13318">
    <property type="entry name" value="PARTNER OF PAIRED, ISOFORM B-RELATED"/>
    <property type="match status" value="1"/>
</dbReference>
<dbReference type="SUPFAM" id="SSF52047">
    <property type="entry name" value="RNI-like"/>
    <property type="match status" value="1"/>
</dbReference>
<organism>
    <name type="scientific">Branchiostoma floridae</name>
    <name type="common">Florida lancelet</name>
    <name type="synonym">Amphioxus</name>
    <dbReference type="NCBI Taxonomy" id="7739"/>
    <lineage>
        <taxon>Eukaryota</taxon>
        <taxon>Metazoa</taxon>
        <taxon>Chordata</taxon>
        <taxon>Cephalochordata</taxon>
        <taxon>Leptocardii</taxon>
        <taxon>Amphioxiformes</taxon>
        <taxon>Branchiostomatidae</taxon>
        <taxon>Branchiostoma</taxon>
    </lineage>
</organism>
<dbReference type="FunFam" id="3.80.10.10:FF:001152">
    <property type="entry name" value="F-box and leucine rich repeat protein 13"/>
    <property type="match status" value="1"/>
</dbReference>
<dbReference type="EMBL" id="GG666665">
    <property type="protein sequence ID" value="EEN44898.1"/>
    <property type="molecule type" value="Genomic_DNA"/>
</dbReference>
<dbReference type="AlphaFoldDB" id="C3ZRF9"/>
<dbReference type="PROSITE" id="PS50181">
    <property type="entry name" value="FBOX"/>
    <property type="match status" value="1"/>
</dbReference>
<dbReference type="STRING" id="7739.C3ZRF9"/>
<sequence>MSLRELRLRLPAGRHSDRFWCRRVTQRCVKCIITGLAMNCPEDSLHFIAEKLRLLIETNFEGIQWDMFVDEALKPSRKVVTESYLEQLFNYDENVQPTPEMYHKAYDFYNDKKKKMCFYAWLQYHMMKKQRRLEMMRRLEEARQYYRHRVMNVHFTKWLDWTRFVNRRNAEGFMKIKFVYHTSLCRLIFKSWFSVMKDALRTREYFERLERGEIVEGDNPLAARVGGETRDEISLLPRKAAMKVFAYIDIADLLRCARVCRSWKVLTQSPALWTKVNLSTVRNKVTDPVVIQMLHKCRPYLVHLNLRGCLGVRRASFNVIMQDDSLRQIAEGCRALLYLNVSYTDISDGAMRALARSCLNMQYLSLAYCQKFTDKGLHYLTTGKGCRKLIHLDLSGCTQLTSVGFHHVSVGCPTVQSLVLNDLPILTDDYILEMTDRCQSIRALCLLGSPNLSDTAFKALAQHRRLQKLRVEGNSKITDSVVKTLVKLCHQMNHVYLADCPRLTDISLKNLAMLKNISVLNVADCIRLSDSGVRQVVEGPSGTRIREMNLTNCVRVSDVSLLRIAQKCQNLTFLSVCYCEHITDAGIELLGNMPNLTSVDLSGTHIGDTGLAALGSIVEGCGTSQSKCDRLVFVFTGPGCSRQYSGRVRDITVKVRELEMLDISHCQAITDTGIKSMAFCCRMLTHLNFCGCLQLTDLSMQYVSGVCRYLHVLDISGCWQVSDKSLKYLRKGCKQLKMLTMLYCKNITKPAVNKIRGKVEHVEYSTDEVPAYFNYSKK</sequence>
<dbReference type="SMART" id="SM00256">
    <property type="entry name" value="FBOX"/>
    <property type="match status" value="1"/>
</dbReference>
<dbReference type="Pfam" id="PF12937">
    <property type="entry name" value="F-box-like"/>
    <property type="match status" value="1"/>
</dbReference>
<protein>
    <recommendedName>
        <fullName evidence="1">F-box domain-containing protein</fullName>
    </recommendedName>
</protein>
<dbReference type="Pfam" id="PF25372">
    <property type="entry name" value="DUF7885"/>
    <property type="match status" value="3"/>
</dbReference>
<dbReference type="InterPro" id="IPR006553">
    <property type="entry name" value="Leu-rich_rpt_Cys-con_subtyp"/>
</dbReference>
<proteinExistence type="predicted"/>
<dbReference type="InParanoid" id="C3ZRF9"/>
<feature type="domain" description="F-box" evidence="1">
    <location>
        <begin position="230"/>
        <end position="276"/>
    </location>
</feature>
<dbReference type="CDD" id="cd22124">
    <property type="entry name" value="F-box_FBXL13"/>
    <property type="match status" value="1"/>
</dbReference>
<reference evidence="2" key="1">
    <citation type="journal article" date="2008" name="Nature">
        <title>The amphioxus genome and the evolution of the chordate karyotype.</title>
        <authorList>
            <consortium name="US DOE Joint Genome Institute (JGI-PGF)"/>
            <person name="Putnam N.H."/>
            <person name="Butts T."/>
            <person name="Ferrier D.E.K."/>
            <person name="Furlong R.F."/>
            <person name="Hellsten U."/>
            <person name="Kawashima T."/>
            <person name="Robinson-Rechavi M."/>
            <person name="Shoguchi E."/>
            <person name="Terry A."/>
            <person name="Yu J.-K."/>
            <person name="Benito-Gutierrez E.L."/>
            <person name="Dubchak I."/>
            <person name="Garcia-Fernandez J."/>
            <person name="Gibson-Brown J.J."/>
            <person name="Grigoriev I.V."/>
            <person name="Horton A.C."/>
            <person name="de Jong P.J."/>
            <person name="Jurka J."/>
            <person name="Kapitonov V.V."/>
            <person name="Kohara Y."/>
            <person name="Kuroki Y."/>
            <person name="Lindquist E."/>
            <person name="Lucas S."/>
            <person name="Osoegawa K."/>
            <person name="Pennacchio L.A."/>
            <person name="Salamov A.A."/>
            <person name="Satou Y."/>
            <person name="Sauka-Spengler T."/>
            <person name="Schmutz J."/>
            <person name="Shin-I T."/>
            <person name="Toyoda A."/>
            <person name="Bronner-Fraser M."/>
            <person name="Fujiyama A."/>
            <person name="Holland L.Z."/>
            <person name="Holland P.W.H."/>
            <person name="Satoh N."/>
            <person name="Rokhsar D.S."/>
        </authorList>
    </citation>
    <scope>NUCLEOTIDE SEQUENCE [LARGE SCALE GENOMIC DNA]</scope>
    <source>
        <strain evidence="2">S238N-H82</strain>
        <tissue evidence="2">Testes</tissue>
    </source>
</reference>
<dbReference type="InterPro" id="IPR032675">
    <property type="entry name" value="LRR_dom_sf"/>
</dbReference>
<dbReference type="Pfam" id="PF13516">
    <property type="entry name" value="LRR_6"/>
    <property type="match status" value="1"/>
</dbReference>
<dbReference type="InterPro" id="IPR057207">
    <property type="entry name" value="FBXL15_LRR"/>
</dbReference>
<dbReference type="Gene3D" id="3.80.10.10">
    <property type="entry name" value="Ribonuclease Inhibitor"/>
    <property type="match status" value="3"/>
</dbReference>
<dbReference type="InterPro" id="IPR001611">
    <property type="entry name" value="Leu-rich_rpt"/>
</dbReference>
<name>C3ZRF9_BRAFL</name>
<dbReference type="eggNOG" id="KOG1947">
    <property type="taxonomic scope" value="Eukaryota"/>
</dbReference>
<gene>
    <name evidence="2" type="ORF">BRAFLDRAFT_128800</name>
</gene>
<evidence type="ECO:0000259" key="1">
    <source>
        <dbReference type="PROSITE" id="PS50181"/>
    </source>
</evidence>
<accession>C3ZRF9</accession>
<evidence type="ECO:0000313" key="2">
    <source>
        <dbReference type="EMBL" id="EEN44898.1"/>
    </source>
</evidence>